<gene>
    <name evidence="1" type="ORF">METZ01_LOCUS438689</name>
</gene>
<organism evidence="1">
    <name type="scientific">marine metagenome</name>
    <dbReference type="NCBI Taxonomy" id="408172"/>
    <lineage>
        <taxon>unclassified sequences</taxon>
        <taxon>metagenomes</taxon>
        <taxon>ecological metagenomes</taxon>
    </lineage>
</organism>
<dbReference type="Pfam" id="PF09855">
    <property type="entry name" value="Zn_ribbon_13"/>
    <property type="match status" value="1"/>
</dbReference>
<proteinExistence type="predicted"/>
<accession>A0A382YSI7</accession>
<evidence type="ECO:0000313" key="1">
    <source>
        <dbReference type="EMBL" id="SVD85835.1"/>
    </source>
</evidence>
<evidence type="ECO:0008006" key="2">
    <source>
        <dbReference type="Google" id="ProtNLM"/>
    </source>
</evidence>
<reference evidence="1" key="1">
    <citation type="submission" date="2018-05" db="EMBL/GenBank/DDBJ databases">
        <authorList>
            <person name="Lanie J.A."/>
            <person name="Ng W.-L."/>
            <person name="Kazmierczak K.M."/>
            <person name="Andrzejewski T.M."/>
            <person name="Davidsen T.M."/>
            <person name="Wayne K.J."/>
            <person name="Tettelin H."/>
            <person name="Glass J.I."/>
            <person name="Rusch D."/>
            <person name="Podicherti R."/>
            <person name="Tsui H.-C.T."/>
            <person name="Winkler M.E."/>
        </authorList>
    </citation>
    <scope>NUCLEOTIDE SEQUENCE</scope>
</reference>
<sequence>MTEQNYACAKCGSTECETGAIRTTGSGFSRFLNLQNHKFAFVACTACGYTDLYKVDGSGKFGTVVDVLTN</sequence>
<dbReference type="InterPro" id="IPR018652">
    <property type="entry name" value="DUF2082_NA-bd_Znr"/>
</dbReference>
<dbReference type="AlphaFoldDB" id="A0A382YSI7"/>
<dbReference type="EMBL" id="UINC01177943">
    <property type="protein sequence ID" value="SVD85835.1"/>
    <property type="molecule type" value="Genomic_DNA"/>
</dbReference>
<name>A0A382YSI7_9ZZZZ</name>
<protein>
    <recommendedName>
        <fullName evidence="2">GTP-binding protein</fullName>
    </recommendedName>
</protein>